<proteinExistence type="predicted"/>
<dbReference type="SMART" id="SM00347">
    <property type="entry name" value="HTH_MARR"/>
    <property type="match status" value="1"/>
</dbReference>
<keyword evidence="1" id="KW-0805">Transcription regulation</keyword>
<dbReference type="RefSeq" id="WP_207566536.1">
    <property type="nucleotide sequence ID" value="NZ_CP071446.1"/>
</dbReference>
<reference evidence="5 6" key="1">
    <citation type="submission" date="2021-03" db="EMBL/GenBank/DDBJ databases">
        <title>Thermosipho ferrireducens sp.nov., an anaerobic thermophilic iron-reducing bacterium isolated from a deep-sea hydrothermal sulfide deposits.</title>
        <authorList>
            <person name="Zeng X."/>
            <person name="Chen Y."/>
            <person name="Shao Z."/>
        </authorList>
    </citation>
    <scope>NUCLEOTIDE SEQUENCE [LARGE SCALE GENOMIC DNA]</scope>
    <source>
        <strain evidence="5 6">JL129W03</strain>
    </source>
</reference>
<evidence type="ECO:0000313" key="6">
    <source>
        <dbReference type="Proteomes" id="UP000671862"/>
    </source>
</evidence>
<dbReference type="Pfam" id="PF01047">
    <property type="entry name" value="MarR"/>
    <property type="match status" value="1"/>
</dbReference>
<dbReference type="PANTHER" id="PTHR42756">
    <property type="entry name" value="TRANSCRIPTIONAL REGULATOR, MARR"/>
    <property type="match status" value="1"/>
</dbReference>
<dbReference type="PROSITE" id="PS50995">
    <property type="entry name" value="HTH_MARR_2"/>
    <property type="match status" value="1"/>
</dbReference>
<dbReference type="EMBL" id="CP071446">
    <property type="protein sequence ID" value="QTA37815.1"/>
    <property type="molecule type" value="Genomic_DNA"/>
</dbReference>
<evidence type="ECO:0000256" key="2">
    <source>
        <dbReference type="ARBA" id="ARBA00023125"/>
    </source>
</evidence>
<evidence type="ECO:0000313" key="5">
    <source>
        <dbReference type="EMBL" id="QTA37815.1"/>
    </source>
</evidence>
<evidence type="ECO:0000256" key="1">
    <source>
        <dbReference type="ARBA" id="ARBA00023015"/>
    </source>
</evidence>
<gene>
    <name evidence="5" type="ORF">JYK00_08830</name>
</gene>
<keyword evidence="3" id="KW-0804">Transcription</keyword>
<accession>A0ABX7S9E1</accession>
<feature type="domain" description="HTH marR-type" evidence="4">
    <location>
        <begin position="1"/>
        <end position="134"/>
    </location>
</feature>
<evidence type="ECO:0000259" key="4">
    <source>
        <dbReference type="PROSITE" id="PS50995"/>
    </source>
</evidence>
<name>A0ABX7S9E1_9BACT</name>
<sequence>MAKNLEKILREICFKIKVKGREVLKDYPITPAQFDLMQNIYFKGPKTMSELSKALGIAKSTTTGLVFRLEKDGFLTKTRMEKDKRIHLVTLTNRGEQIIEKVIEKRIIFVNKVIENMPQKFGEELTEMLKEFGKAIDKLLSGDDK</sequence>
<organism evidence="5 6">
    <name type="scientific">Thermosipho ferrireducens</name>
    <dbReference type="NCBI Taxonomy" id="2571116"/>
    <lineage>
        <taxon>Bacteria</taxon>
        <taxon>Thermotogati</taxon>
        <taxon>Thermotogota</taxon>
        <taxon>Thermotogae</taxon>
        <taxon>Thermotogales</taxon>
        <taxon>Fervidobacteriaceae</taxon>
        <taxon>Thermosipho</taxon>
    </lineage>
</organism>
<dbReference type="Gene3D" id="1.10.10.10">
    <property type="entry name" value="Winged helix-like DNA-binding domain superfamily/Winged helix DNA-binding domain"/>
    <property type="match status" value="1"/>
</dbReference>
<evidence type="ECO:0000256" key="3">
    <source>
        <dbReference type="ARBA" id="ARBA00023163"/>
    </source>
</evidence>
<dbReference type="SUPFAM" id="SSF46785">
    <property type="entry name" value="Winged helix' DNA-binding domain"/>
    <property type="match status" value="1"/>
</dbReference>
<keyword evidence="2" id="KW-0238">DNA-binding</keyword>
<protein>
    <submittedName>
        <fullName evidence="5">MarR family transcriptional regulator</fullName>
    </submittedName>
</protein>
<dbReference type="InterPro" id="IPR000835">
    <property type="entry name" value="HTH_MarR-typ"/>
</dbReference>
<dbReference type="PRINTS" id="PR00598">
    <property type="entry name" value="HTHMARR"/>
</dbReference>
<keyword evidence="6" id="KW-1185">Reference proteome</keyword>
<dbReference type="InterPro" id="IPR036388">
    <property type="entry name" value="WH-like_DNA-bd_sf"/>
</dbReference>
<dbReference type="Proteomes" id="UP000671862">
    <property type="component" value="Chromosome"/>
</dbReference>
<dbReference type="PANTHER" id="PTHR42756:SF1">
    <property type="entry name" value="TRANSCRIPTIONAL REPRESSOR OF EMRAB OPERON"/>
    <property type="match status" value="1"/>
</dbReference>
<dbReference type="InterPro" id="IPR036390">
    <property type="entry name" value="WH_DNA-bd_sf"/>
</dbReference>